<feature type="compositionally biased region" description="Low complexity" evidence="1">
    <location>
        <begin position="51"/>
        <end position="69"/>
    </location>
</feature>
<sequence length="177" mass="18591">RVCERSPGTSLHPPCPRFPPASHTVPGPVSSVRRSSPAFTPALTLQERHPVLLPRTRAPRPARAPALSPLPGPTSARASTLPRPSPHLWPRPLNTVPRPRARVAWGRRYASQRSGSPGGFAEGRAAAGPVLSEPPLGLGAPLPSAVQRAPAAPLGCFRCCCGLPALFLALSVSIFLL</sequence>
<feature type="non-terminal residue" evidence="2">
    <location>
        <position position="1"/>
    </location>
</feature>
<feature type="region of interest" description="Disordered" evidence="1">
    <location>
        <begin position="1"/>
        <end position="93"/>
    </location>
</feature>
<dbReference type="Proteomes" id="UP000269945">
    <property type="component" value="Unassembled WGS sequence"/>
</dbReference>
<reference evidence="2 3" key="1">
    <citation type="submission" date="2018-10" db="EMBL/GenBank/DDBJ databases">
        <authorList>
            <person name="Ekblom R."/>
            <person name="Jareborg N."/>
        </authorList>
    </citation>
    <scope>NUCLEOTIDE SEQUENCE [LARGE SCALE GENOMIC DNA]</scope>
    <source>
        <tissue evidence="2">Muscle</tissue>
    </source>
</reference>
<keyword evidence="3" id="KW-1185">Reference proteome</keyword>
<evidence type="ECO:0000313" key="3">
    <source>
        <dbReference type="Proteomes" id="UP000269945"/>
    </source>
</evidence>
<feature type="compositionally biased region" description="Low complexity" evidence="1">
    <location>
        <begin position="28"/>
        <end position="37"/>
    </location>
</feature>
<accession>A0A9X9LC43</accession>
<organism evidence="2 3">
    <name type="scientific">Gulo gulo</name>
    <name type="common">Wolverine</name>
    <name type="synonym">Gluton</name>
    <dbReference type="NCBI Taxonomy" id="48420"/>
    <lineage>
        <taxon>Eukaryota</taxon>
        <taxon>Metazoa</taxon>
        <taxon>Chordata</taxon>
        <taxon>Craniata</taxon>
        <taxon>Vertebrata</taxon>
        <taxon>Euteleostomi</taxon>
        <taxon>Mammalia</taxon>
        <taxon>Eutheria</taxon>
        <taxon>Laurasiatheria</taxon>
        <taxon>Carnivora</taxon>
        <taxon>Caniformia</taxon>
        <taxon>Musteloidea</taxon>
        <taxon>Mustelidae</taxon>
        <taxon>Guloninae</taxon>
        <taxon>Gulo</taxon>
    </lineage>
</organism>
<comment type="caution">
    <text evidence="2">The sequence shown here is derived from an EMBL/GenBank/DDBJ whole genome shotgun (WGS) entry which is preliminary data.</text>
</comment>
<dbReference type="EMBL" id="CYRY02000026">
    <property type="protein sequence ID" value="VCW48629.1"/>
    <property type="molecule type" value="Genomic_DNA"/>
</dbReference>
<evidence type="ECO:0000256" key="1">
    <source>
        <dbReference type="SAM" id="MobiDB-lite"/>
    </source>
</evidence>
<gene>
    <name evidence="2" type="ORF">BN2614_LOCUS4</name>
</gene>
<evidence type="ECO:0000313" key="2">
    <source>
        <dbReference type="EMBL" id="VCW48629.1"/>
    </source>
</evidence>
<dbReference type="AlphaFoldDB" id="A0A9X9LC43"/>
<proteinExistence type="predicted"/>
<protein>
    <submittedName>
        <fullName evidence="2">Uncharacterized protein</fullName>
    </submittedName>
</protein>
<name>A0A9X9LC43_GULGU</name>